<organism evidence="12 13">
    <name type="scientific">Chrysodeixis includens</name>
    <name type="common">Soybean looper</name>
    <name type="synonym">Pseudoplusia includens</name>
    <dbReference type="NCBI Taxonomy" id="689277"/>
    <lineage>
        <taxon>Eukaryota</taxon>
        <taxon>Metazoa</taxon>
        <taxon>Ecdysozoa</taxon>
        <taxon>Arthropoda</taxon>
        <taxon>Hexapoda</taxon>
        <taxon>Insecta</taxon>
        <taxon>Pterygota</taxon>
        <taxon>Neoptera</taxon>
        <taxon>Endopterygota</taxon>
        <taxon>Lepidoptera</taxon>
        <taxon>Glossata</taxon>
        <taxon>Ditrysia</taxon>
        <taxon>Noctuoidea</taxon>
        <taxon>Noctuidae</taxon>
        <taxon>Plusiinae</taxon>
        <taxon>Chrysodeixis</taxon>
    </lineage>
</organism>
<keyword evidence="7" id="KW-0496">Mitochondrion</keyword>
<dbReference type="Pfam" id="PF00153">
    <property type="entry name" value="Mito_carr"/>
    <property type="match status" value="3"/>
</dbReference>
<dbReference type="PANTHER" id="PTHR45624">
    <property type="entry name" value="MITOCHONDRIAL BASIC AMINO ACIDS TRANSPORTER-RELATED"/>
    <property type="match status" value="1"/>
</dbReference>
<comment type="subcellular location">
    <subcellularLocation>
        <location evidence="1">Mitochondrion membrane</location>
        <topology evidence="1">Multi-pass membrane protein</topology>
    </subcellularLocation>
</comment>
<dbReference type="PANTHER" id="PTHR45624:SF61">
    <property type="entry name" value="MITOCHONDRIAL BASIC AMINO ACIDS TRANSPORTER"/>
    <property type="match status" value="1"/>
</dbReference>
<keyword evidence="3 10" id="KW-0813">Transport</keyword>
<dbReference type="AlphaFoldDB" id="A0A9N8PYM3"/>
<gene>
    <name evidence="12" type="ORF">CINC_LOCUS1430</name>
</gene>
<evidence type="ECO:0000313" key="13">
    <source>
        <dbReference type="Proteomes" id="UP001154114"/>
    </source>
</evidence>
<evidence type="ECO:0000256" key="10">
    <source>
        <dbReference type="RuleBase" id="RU000488"/>
    </source>
</evidence>
<feature type="repeat" description="Solcar" evidence="9">
    <location>
        <begin position="150"/>
        <end position="237"/>
    </location>
</feature>
<evidence type="ECO:0000256" key="2">
    <source>
        <dbReference type="ARBA" id="ARBA00006375"/>
    </source>
</evidence>
<accession>A0A9N8PYM3</accession>
<dbReference type="GO" id="GO:0031966">
    <property type="term" value="C:mitochondrial membrane"/>
    <property type="evidence" value="ECO:0007669"/>
    <property type="project" value="UniProtKB-SubCell"/>
</dbReference>
<dbReference type="InterPro" id="IPR050567">
    <property type="entry name" value="Mitochondrial_Carrier"/>
</dbReference>
<dbReference type="InterPro" id="IPR018108">
    <property type="entry name" value="MCP_transmembrane"/>
</dbReference>
<evidence type="ECO:0000313" key="12">
    <source>
        <dbReference type="EMBL" id="CAD0199737.1"/>
    </source>
</evidence>
<dbReference type="PRINTS" id="PR00926">
    <property type="entry name" value="MITOCARRIER"/>
</dbReference>
<comment type="similarity">
    <text evidence="2 10">Belongs to the mitochondrial carrier (TC 2.A.29) family.</text>
</comment>
<feature type="repeat" description="Solcar" evidence="9">
    <location>
        <begin position="239"/>
        <end position="324"/>
    </location>
</feature>
<dbReference type="GO" id="GO:0005289">
    <property type="term" value="F:high-affinity L-arginine transmembrane transporter activity"/>
    <property type="evidence" value="ECO:0007669"/>
    <property type="project" value="TreeGrafter"/>
</dbReference>
<feature type="repeat" description="Solcar" evidence="9">
    <location>
        <begin position="64"/>
        <end position="145"/>
    </location>
</feature>
<dbReference type="InterPro" id="IPR002067">
    <property type="entry name" value="MCP"/>
</dbReference>
<proteinExistence type="inferred from homology"/>
<evidence type="ECO:0000256" key="1">
    <source>
        <dbReference type="ARBA" id="ARBA00004225"/>
    </source>
</evidence>
<name>A0A9N8PYM3_CHRIL</name>
<evidence type="ECO:0000256" key="5">
    <source>
        <dbReference type="ARBA" id="ARBA00022737"/>
    </source>
</evidence>
<dbReference type="Proteomes" id="UP001154114">
    <property type="component" value="Chromosome 11"/>
</dbReference>
<evidence type="ECO:0000256" key="11">
    <source>
        <dbReference type="SAM" id="MobiDB-lite"/>
    </source>
</evidence>
<dbReference type="InterPro" id="IPR023395">
    <property type="entry name" value="MCP_dom_sf"/>
</dbReference>
<evidence type="ECO:0000256" key="7">
    <source>
        <dbReference type="ARBA" id="ARBA00023128"/>
    </source>
</evidence>
<keyword evidence="13" id="KW-1185">Reference proteome</keyword>
<evidence type="ECO:0000256" key="3">
    <source>
        <dbReference type="ARBA" id="ARBA00022448"/>
    </source>
</evidence>
<feature type="region of interest" description="Disordered" evidence="11">
    <location>
        <begin position="1"/>
        <end position="28"/>
    </location>
</feature>
<dbReference type="Gene3D" id="1.50.40.10">
    <property type="entry name" value="Mitochondrial carrier domain"/>
    <property type="match status" value="1"/>
</dbReference>
<evidence type="ECO:0000256" key="8">
    <source>
        <dbReference type="ARBA" id="ARBA00023136"/>
    </source>
</evidence>
<dbReference type="GO" id="GO:1990575">
    <property type="term" value="P:mitochondrial L-ornithine transmembrane transport"/>
    <property type="evidence" value="ECO:0007669"/>
    <property type="project" value="TreeGrafter"/>
</dbReference>
<protein>
    <recommendedName>
        <fullName evidence="14">Mitochondrial carrier protein</fullName>
    </recommendedName>
</protein>
<evidence type="ECO:0000256" key="9">
    <source>
        <dbReference type="PROSITE-ProRule" id="PRU00282"/>
    </source>
</evidence>
<evidence type="ECO:0000256" key="6">
    <source>
        <dbReference type="ARBA" id="ARBA00022989"/>
    </source>
</evidence>
<evidence type="ECO:0008006" key="14">
    <source>
        <dbReference type="Google" id="ProtNLM"/>
    </source>
</evidence>
<dbReference type="SUPFAM" id="SSF103506">
    <property type="entry name" value="Mitochondrial carrier"/>
    <property type="match status" value="1"/>
</dbReference>
<reference evidence="12" key="1">
    <citation type="submission" date="2021-12" db="EMBL/GenBank/DDBJ databases">
        <authorList>
            <person name="King R."/>
        </authorList>
    </citation>
    <scope>NUCLEOTIDE SEQUENCE</scope>
</reference>
<keyword evidence="8 9" id="KW-0472">Membrane</keyword>
<keyword evidence="5" id="KW-0677">Repeat</keyword>
<dbReference type="EMBL" id="LR824014">
    <property type="protein sequence ID" value="CAD0199737.1"/>
    <property type="molecule type" value="Genomic_DNA"/>
</dbReference>
<sequence length="358" mass="37237">MRVGVLQAGGGQAGSRAAHTRAEHPGGWTAGRRHAAVLVSTIMFIGVTSSGDNAHLVKEILNALKMALDFVAGCIGGCAGIIAGHPLDTLKVHIQSGRGSALQCTKALLKGGTLSTAYRGIGAPLGGIAAVNAIVFGAYGNTRRALPNPHALSTHATAGAAAGLLQSFACAPVELVKTRQQLAKPGDGMPSGAWSGARHVIRTGGCRALYRGLCVTIARDSPAFAIYFSSYEAMTRGDTSVMKVFMGGGIAGALSWVVLYPVDVVKSRLQGDLVGRYAGAWDCFVQSIRADGWRCMGRGVGAVTLRAFISNGACFTAVAWTERVWQRMASDAGANSYGQATTIGETVCHENNDRQFDV</sequence>
<dbReference type="PROSITE" id="PS50920">
    <property type="entry name" value="SOLCAR"/>
    <property type="match status" value="3"/>
</dbReference>
<keyword evidence="4 9" id="KW-0812">Transmembrane</keyword>
<evidence type="ECO:0000256" key="4">
    <source>
        <dbReference type="ARBA" id="ARBA00022692"/>
    </source>
</evidence>
<keyword evidence="6" id="KW-1133">Transmembrane helix</keyword>
<dbReference type="OrthoDB" id="193856at2759"/>